<dbReference type="GO" id="GO:0000785">
    <property type="term" value="C:chromatin"/>
    <property type="evidence" value="ECO:0007669"/>
    <property type="project" value="TreeGrafter"/>
</dbReference>
<feature type="repeat" description="ANK" evidence="5">
    <location>
        <begin position="956"/>
        <end position="988"/>
    </location>
</feature>
<dbReference type="GO" id="GO:0000122">
    <property type="term" value="P:negative regulation of transcription by RNA polymerase II"/>
    <property type="evidence" value="ECO:0007669"/>
    <property type="project" value="TreeGrafter"/>
</dbReference>
<evidence type="ECO:0000256" key="2">
    <source>
        <dbReference type="ARBA" id="ARBA00022454"/>
    </source>
</evidence>
<dbReference type="GO" id="GO:0032259">
    <property type="term" value="P:methylation"/>
    <property type="evidence" value="ECO:0007669"/>
    <property type="project" value="UniProtKB-KW"/>
</dbReference>
<reference evidence="10" key="1">
    <citation type="submission" date="2025-08" db="UniProtKB">
        <authorList>
            <consortium name="RefSeq"/>
        </authorList>
    </citation>
    <scope>IDENTIFICATION</scope>
</reference>
<evidence type="ECO:0000256" key="5">
    <source>
        <dbReference type="PROSITE-ProRule" id="PRU00023"/>
    </source>
</evidence>
<dbReference type="PROSITE" id="PS50867">
    <property type="entry name" value="PRE_SET"/>
    <property type="match status" value="1"/>
</dbReference>
<dbReference type="GO" id="GO:0005634">
    <property type="term" value="C:nucleus"/>
    <property type="evidence" value="ECO:0007669"/>
    <property type="project" value="InterPro"/>
</dbReference>
<feature type="repeat" description="ANK" evidence="5">
    <location>
        <begin position="1056"/>
        <end position="1088"/>
    </location>
</feature>
<feature type="compositionally biased region" description="Low complexity" evidence="6">
    <location>
        <begin position="1"/>
        <end position="30"/>
    </location>
</feature>
<evidence type="ECO:0000259" key="8">
    <source>
        <dbReference type="PROSITE" id="PS50867"/>
    </source>
</evidence>
<feature type="compositionally biased region" description="Polar residues" evidence="6">
    <location>
        <begin position="43"/>
        <end position="53"/>
    </location>
</feature>
<organism evidence="9 10">
    <name type="scientific">Octopus sinensis</name>
    <name type="common">East Asian common octopus</name>
    <dbReference type="NCBI Taxonomy" id="2607531"/>
    <lineage>
        <taxon>Eukaryota</taxon>
        <taxon>Metazoa</taxon>
        <taxon>Spiralia</taxon>
        <taxon>Lophotrochozoa</taxon>
        <taxon>Mollusca</taxon>
        <taxon>Cephalopoda</taxon>
        <taxon>Coleoidea</taxon>
        <taxon>Octopodiformes</taxon>
        <taxon>Octopoda</taxon>
        <taxon>Incirrata</taxon>
        <taxon>Octopodidae</taxon>
        <taxon>Octopus</taxon>
    </lineage>
</organism>
<evidence type="ECO:0000256" key="4">
    <source>
        <dbReference type="ARBA" id="ARBA00022691"/>
    </source>
</evidence>
<evidence type="ECO:0000256" key="3">
    <source>
        <dbReference type="ARBA" id="ARBA00022603"/>
    </source>
</evidence>
<name>A0A6P7TIK9_9MOLL</name>
<feature type="compositionally biased region" description="Acidic residues" evidence="6">
    <location>
        <begin position="343"/>
        <end position="360"/>
    </location>
</feature>
<gene>
    <name evidence="10" type="primary">LOC115222829</name>
</gene>
<dbReference type="InterPro" id="IPR046341">
    <property type="entry name" value="SET_dom_sf"/>
</dbReference>
<dbReference type="Proteomes" id="UP000515154">
    <property type="component" value="Linkage group LG21"/>
</dbReference>
<feature type="repeat" description="ANK" evidence="5">
    <location>
        <begin position="989"/>
        <end position="1021"/>
    </location>
</feature>
<dbReference type="SUPFAM" id="SSF48403">
    <property type="entry name" value="Ankyrin repeat"/>
    <property type="match status" value="1"/>
</dbReference>
<evidence type="ECO:0000313" key="9">
    <source>
        <dbReference type="Proteomes" id="UP000515154"/>
    </source>
</evidence>
<dbReference type="PANTHER" id="PTHR46307">
    <property type="entry name" value="G9A, ISOFORM B"/>
    <property type="match status" value="1"/>
</dbReference>
<dbReference type="SUPFAM" id="SSF82199">
    <property type="entry name" value="SET domain"/>
    <property type="match status" value="1"/>
</dbReference>
<feature type="repeat" description="ANK" evidence="5">
    <location>
        <begin position="1122"/>
        <end position="1154"/>
    </location>
</feature>
<feature type="compositionally biased region" description="Basic residues" evidence="6">
    <location>
        <begin position="312"/>
        <end position="321"/>
    </location>
</feature>
<proteinExistence type="predicted"/>
<feature type="domain" description="SET" evidence="7">
    <location>
        <begin position="1311"/>
        <end position="1428"/>
    </location>
</feature>
<evidence type="ECO:0000259" key="7">
    <source>
        <dbReference type="PROSITE" id="PS50280"/>
    </source>
</evidence>
<dbReference type="InterPro" id="IPR047762">
    <property type="entry name" value="EHMT_CRR"/>
</dbReference>
<dbReference type="InterPro" id="IPR043550">
    <property type="entry name" value="EHMT1/EHMT2"/>
</dbReference>
<feature type="region of interest" description="Disordered" evidence="6">
    <location>
        <begin position="411"/>
        <end position="447"/>
    </location>
</feature>
<dbReference type="InterPro" id="IPR001214">
    <property type="entry name" value="SET_dom"/>
</dbReference>
<accession>A0A6P7TIK9</accession>
<dbReference type="GO" id="GO:0046974">
    <property type="term" value="F:histone H3K9 methyltransferase activity"/>
    <property type="evidence" value="ECO:0007669"/>
    <property type="project" value="TreeGrafter"/>
</dbReference>
<dbReference type="PROSITE" id="PS50297">
    <property type="entry name" value="ANK_REP_REGION"/>
    <property type="match status" value="5"/>
</dbReference>
<feature type="compositionally biased region" description="Basic residues" evidence="6">
    <location>
        <begin position="425"/>
        <end position="439"/>
    </location>
</feature>
<dbReference type="FunFam" id="2.170.270.10:FF:000005">
    <property type="entry name" value="Euchromatic histone-lysine N-methyltransferase 2"/>
    <property type="match status" value="1"/>
</dbReference>
<comment type="subcellular location">
    <subcellularLocation>
        <location evidence="1">Chromosome</location>
    </subcellularLocation>
</comment>
<dbReference type="Pfam" id="PF21533">
    <property type="entry name" value="EHMT1-2_CRR"/>
    <property type="match status" value="1"/>
</dbReference>
<feature type="compositionally biased region" description="Low complexity" evidence="6">
    <location>
        <begin position="176"/>
        <end position="186"/>
    </location>
</feature>
<keyword evidence="4" id="KW-0949">S-adenosyl-L-methionine</keyword>
<feature type="compositionally biased region" description="Basic and acidic residues" evidence="6">
    <location>
        <begin position="361"/>
        <end position="371"/>
    </location>
</feature>
<dbReference type="Gene3D" id="1.25.40.20">
    <property type="entry name" value="Ankyrin repeat-containing domain"/>
    <property type="match status" value="2"/>
</dbReference>
<dbReference type="SMART" id="SM00248">
    <property type="entry name" value="ANK"/>
    <property type="match status" value="6"/>
</dbReference>
<dbReference type="Pfam" id="PF00856">
    <property type="entry name" value="SET"/>
    <property type="match status" value="1"/>
</dbReference>
<keyword evidence="2" id="KW-0158">Chromosome</keyword>
<feature type="region of interest" description="Disordered" evidence="6">
    <location>
        <begin position="1"/>
        <end position="65"/>
    </location>
</feature>
<keyword evidence="9" id="KW-1185">Reference proteome</keyword>
<evidence type="ECO:0000313" key="10">
    <source>
        <dbReference type="RefSeq" id="XP_029649006.1"/>
    </source>
</evidence>
<dbReference type="Pfam" id="PF05033">
    <property type="entry name" value="Pre-SET"/>
    <property type="match status" value="1"/>
</dbReference>
<evidence type="ECO:0000256" key="6">
    <source>
        <dbReference type="SAM" id="MobiDB-lite"/>
    </source>
</evidence>
<feature type="domain" description="Pre-SET" evidence="8">
    <location>
        <begin position="1245"/>
        <end position="1308"/>
    </location>
</feature>
<dbReference type="GO" id="GO:0008270">
    <property type="term" value="F:zinc ion binding"/>
    <property type="evidence" value="ECO:0007669"/>
    <property type="project" value="InterPro"/>
</dbReference>
<dbReference type="Pfam" id="PF00023">
    <property type="entry name" value="Ank"/>
    <property type="match status" value="3"/>
</dbReference>
<dbReference type="RefSeq" id="XP_029649006.1">
    <property type="nucleotide sequence ID" value="XM_029793146.2"/>
</dbReference>
<dbReference type="InterPro" id="IPR036770">
    <property type="entry name" value="Ankyrin_rpt-contain_sf"/>
</dbReference>
<dbReference type="PROSITE" id="PS50280">
    <property type="entry name" value="SET"/>
    <property type="match status" value="1"/>
</dbReference>
<keyword evidence="3" id="KW-0489">Methyltransferase</keyword>
<sequence>MTTTTTNNNNSVSNKTKSINSNRSINNSSKCRTKIKNNNNNNGSNTSRKSITTGLKDGASNDKESVRKNELESLFVSSPLLASSLSSKPLSLQQQPTPPPPALPLLLVPQPTQTLDVVASEGKREETLVTETEVSQKTSRTSPLFSALANCPTNLQKHDTSLTEKQPLSTPPPPVVSVAVSSSNSPLHIPDVSTSDTRSSPPTTPPSLTPAFQLPSSGLLPAPVDQVSKPTPKARKSGTPANQSNHYVKTVNLAPIANIRIKLPVIENSYNSSPKSPPTSPLKINKVNSSKFDFPDKDEPLSLSDSENSRSKSIRPRKRRWGTYDLPNKKRKKIFKRNNENSGQDDMDDDDDDDEDDDDDVVSRDGEDLPEKTPSLEPVECDTKKTINNASAVIKNSSTILELLTKKSHTVATTKEENSGPIMPHLRRSRVPSQHRRSSTKSGHTGKTVAELLRESQAKQLAAKEFHNTTAAHQSAPYLLKEADRVIDITHKMDDCGKENSGSKLPELKKGLQNISPKTVVLGSKSNTVKNSTKKPAAITTTTAAAPPSSPLTTSTTTTITTTTNTTSSITSTSSYRTLPNPPTTPINVVMTSEGAKVSILGQMVAAAPIYSTPSTSLTSPGLRSLLGPNTVALPPTPPKTLENNHLVLNEVVPAKGNRHTPHWTHPYRGGKTHTHITRGRLIHTKGHSVTTPQVVIPLCCCKVNGVTFKKLPAVTYCQALDSIDGKVMGCCNKVTNSLLVRPAIKIPFMAVCEFHRQSLKQHQCCPGCGHFCMQGRFYQCRKQGGSTIHNFHKQCQLFLDNKSYCPHCGEESAQYEVMLTLNEPRIISTIEEKTVTQLEPSLPKSRVKLSIHLKTYKAQEKKLCKLASVEEGEKKVTFEPSASSSPTVFTSAGIPKGKDREILEKCFSILEQERPKKYRTLPKSLYNPCKEGDLAKVIYMLVDGADPNKRDPDNDDQTAVHAAAINGHLAILHVLIQAGGNIHIVDGRLNNAIIYACENNHLPIVKFLVQAGAQIDVKGEDGMTCLHMAAKGGYIDLMEFLLSTRKADVNVQDDGGWTPIIWAAEHRNVESAKFLVQRGADPTLKDNEENTGLHWAAFSGSVEIAELFLDYGCELESPNEHGDRPLHISVRQDNYECVVLCLLRGADISARNNINQLPSDCCLDQKSNVWMALNVNKELRDLASKRLERSEKLVHRDISFGRENFPINSINAIDDEGPPLDFQYVTQSVETTPLNINRVISSLQSCNCQDSCASMLCVCSRNSVQCWYDQMGRLVQEFNQLEPPYIFECNRNCRCWTTCNNRVVQNGIVCRLQLFKTKGRGWGVKTLRDIPQGVFICEYIGELISDSEADRREDDSYLFDLDNKDGETYCIDARRYGNISRFINHLCEPNVIPVKVFVDHQDMRFPRICFFASRDIKAGEEMGFDYGEKFWVIKWKQFTCACGSPKCKYSADTIRQTLEEYRLRHGEDDTPQES</sequence>
<dbReference type="Gene3D" id="2.170.270.10">
    <property type="entry name" value="SET domain"/>
    <property type="match status" value="1"/>
</dbReference>
<feature type="repeat" description="ANK" evidence="5">
    <location>
        <begin position="1022"/>
        <end position="1055"/>
    </location>
</feature>
<dbReference type="PROSITE" id="PS50088">
    <property type="entry name" value="ANK_REPEAT"/>
    <property type="match status" value="6"/>
</dbReference>
<evidence type="ECO:0000256" key="1">
    <source>
        <dbReference type="ARBA" id="ARBA00004286"/>
    </source>
</evidence>
<dbReference type="KEGG" id="osn:115222829"/>
<dbReference type="Pfam" id="PF12796">
    <property type="entry name" value="Ank_2"/>
    <property type="match status" value="1"/>
</dbReference>
<feature type="region of interest" description="Disordered" evidence="6">
    <location>
        <begin position="158"/>
        <end position="246"/>
    </location>
</feature>
<dbReference type="PANTHER" id="PTHR46307:SF4">
    <property type="entry name" value="G9A, ISOFORM B"/>
    <property type="match status" value="1"/>
</dbReference>
<dbReference type="CDD" id="cd10543">
    <property type="entry name" value="SET_EHMT"/>
    <property type="match status" value="1"/>
</dbReference>
<feature type="repeat" description="ANK" evidence="5">
    <location>
        <begin position="1089"/>
        <end position="1121"/>
    </location>
</feature>
<dbReference type="SMART" id="SM00468">
    <property type="entry name" value="PreSET"/>
    <property type="match status" value="1"/>
</dbReference>
<keyword evidence="3" id="KW-0808">Transferase</keyword>
<dbReference type="InterPro" id="IPR002110">
    <property type="entry name" value="Ankyrin_rpt"/>
</dbReference>
<dbReference type="SMART" id="SM00317">
    <property type="entry name" value="SET"/>
    <property type="match status" value="1"/>
</dbReference>
<protein>
    <submittedName>
        <fullName evidence="10">Histone-lysine N-methyltransferase EHMT2 isoform X1</fullName>
    </submittedName>
</protein>
<dbReference type="GO" id="GO:0002039">
    <property type="term" value="F:p53 binding"/>
    <property type="evidence" value="ECO:0007669"/>
    <property type="project" value="InterPro"/>
</dbReference>
<feature type="compositionally biased region" description="Polar residues" evidence="6">
    <location>
        <begin position="129"/>
        <end position="143"/>
    </location>
</feature>
<feature type="region of interest" description="Disordered" evidence="6">
    <location>
        <begin position="270"/>
        <end position="379"/>
    </location>
</feature>
<dbReference type="CDD" id="cd20905">
    <property type="entry name" value="EHMT_ZBD"/>
    <property type="match status" value="1"/>
</dbReference>
<feature type="region of interest" description="Disordered" evidence="6">
    <location>
        <begin position="119"/>
        <end position="143"/>
    </location>
</feature>
<dbReference type="InterPro" id="IPR007728">
    <property type="entry name" value="Pre-SET_dom"/>
</dbReference>
<keyword evidence="5" id="KW-0040">ANK repeat</keyword>